<dbReference type="OrthoDB" id="5546453at2759"/>
<feature type="transmembrane region" description="Helical" evidence="10">
    <location>
        <begin position="218"/>
        <end position="242"/>
    </location>
</feature>
<comment type="subcellular location">
    <subcellularLocation>
        <location evidence="1">Endoplasmic reticulum membrane</location>
        <topology evidence="1">Single-pass membrane protein</topology>
    </subcellularLocation>
</comment>
<evidence type="ECO:0000313" key="12">
    <source>
        <dbReference type="Proteomes" id="UP000027138"/>
    </source>
</evidence>
<evidence type="ECO:0000256" key="5">
    <source>
        <dbReference type="ARBA" id="ARBA00022692"/>
    </source>
</evidence>
<name>A0A067KET8_JATCU</name>
<dbReference type="InterPro" id="IPR013233">
    <property type="entry name" value="PIG-X/PBN1"/>
</dbReference>
<proteinExistence type="inferred from homology"/>
<keyword evidence="5 10" id="KW-0812">Transmembrane</keyword>
<comment type="similarity">
    <text evidence="3">Belongs to the PIGX family.</text>
</comment>
<keyword evidence="12" id="KW-1185">Reference proteome</keyword>
<gene>
    <name evidence="11" type="ORF">JCGZ_17103</name>
</gene>
<dbReference type="Pfam" id="PF08320">
    <property type="entry name" value="PIG-X"/>
    <property type="match status" value="1"/>
</dbReference>
<evidence type="ECO:0000256" key="4">
    <source>
        <dbReference type="ARBA" id="ARBA00022502"/>
    </source>
</evidence>
<dbReference type="EMBL" id="KK914687">
    <property type="protein sequence ID" value="KDP30374.1"/>
    <property type="molecule type" value="Genomic_DNA"/>
</dbReference>
<evidence type="ECO:0000256" key="2">
    <source>
        <dbReference type="ARBA" id="ARBA00004687"/>
    </source>
</evidence>
<dbReference type="PANTHER" id="PTHR28650">
    <property type="entry name" value="PHOSPHATIDYLINOSITOL-GLYCAN BIOSYNTHESIS CLASS X PROTEIN"/>
    <property type="match status" value="1"/>
</dbReference>
<sequence length="254" mass="27980">METANNLQLRTCQKTGILLILFVGFALCMLGSSSSSEMPCCQYYRMHGGSHRRLHSSIRLHFQSESTSQLSTHFCKIIIIERLPSGVFADPFELQHLLHRGVFTDVAVFGDTNLELPSVASNRSVVEIHMNVTPTIFTGQTSEQEISIDLPLHARYPPLGESDYAKVEFGAPDIFMDCNFKGTLSNQSCLFAPSSDFAESKAGDILWRIPCGTRAHAAIVSAVTFVTAFISTLIILATSLSYSDINFAKSFKLS</sequence>
<keyword evidence="6" id="KW-0256">Endoplasmic reticulum</keyword>
<dbReference type="STRING" id="180498.A0A067KET8"/>
<evidence type="ECO:0000256" key="8">
    <source>
        <dbReference type="ARBA" id="ARBA00023136"/>
    </source>
</evidence>
<evidence type="ECO:0000256" key="10">
    <source>
        <dbReference type="SAM" id="Phobius"/>
    </source>
</evidence>
<dbReference type="UniPathway" id="UPA00196"/>
<dbReference type="Proteomes" id="UP000027138">
    <property type="component" value="Unassembled WGS sequence"/>
</dbReference>
<dbReference type="GO" id="GO:0006506">
    <property type="term" value="P:GPI anchor biosynthetic process"/>
    <property type="evidence" value="ECO:0007669"/>
    <property type="project" value="UniProtKB-UniPathway"/>
</dbReference>
<organism evidence="11 12">
    <name type="scientific">Jatropha curcas</name>
    <name type="common">Barbados nut</name>
    <dbReference type="NCBI Taxonomy" id="180498"/>
    <lineage>
        <taxon>Eukaryota</taxon>
        <taxon>Viridiplantae</taxon>
        <taxon>Streptophyta</taxon>
        <taxon>Embryophyta</taxon>
        <taxon>Tracheophyta</taxon>
        <taxon>Spermatophyta</taxon>
        <taxon>Magnoliopsida</taxon>
        <taxon>eudicotyledons</taxon>
        <taxon>Gunneridae</taxon>
        <taxon>Pentapetalae</taxon>
        <taxon>rosids</taxon>
        <taxon>fabids</taxon>
        <taxon>Malpighiales</taxon>
        <taxon>Euphorbiaceae</taxon>
        <taxon>Crotonoideae</taxon>
        <taxon>Jatropheae</taxon>
        <taxon>Jatropha</taxon>
    </lineage>
</organism>
<dbReference type="AlphaFoldDB" id="A0A067KET8"/>
<keyword evidence="9" id="KW-0325">Glycoprotein</keyword>
<protein>
    <recommendedName>
        <fullName evidence="13">Phosphatidylinositol-glycan biosynthesis class X protein</fullName>
    </recommendedName>
</protein>
<dbReference type="GO" id="GO:0005789">
    <property type="term" value="C:endoplasmic reticulum membrane"/>
    <property type="evidence" value="ECO:0007669"/>
    <property type="project" value="UniProtKB-SubCell"/>
</dbReference>
<dbReference type="PANTHER" id="PTHR28650:SF1">
    <property type="entry name" value="PHOSPHATIDYLINOSITOL-GLYCAN BIOSYNTHESIS CLASS X PROTEIN"/>
    <property type="match status" value="1"/>
</dbReference>
<keyword evidence="7 10" id="KW-1133">Transmembrane helix</keyword>
<keyword evidence="8 10" id="KW-0472">Membrane</keyword>
<accession>A0A067KET8</accession>
<comment type="pathway">
    <text evidence="2">Glycolipid biosynthesis; glycosylphosphatidylinositol-anchor biosynthesis.</text>
</comment>
<evidence type="ECO:0000256" key="1">
    <source>
        <dbReference type="ARBA" id="ARBA00004389"/>
    </source>
</evidence>
<keyword evidence="4" id="KW-0337">GPI-anchor biosynthesis</keyword>
<evidence type="ECO:0008006" key="13">
    <source>
        <dbReference type="Google" id="ProtNLM"/>
    </source>
</evidence>
<evidence type="ECO:0000256" key="9">
    <source>
        <dbReference type="ARBA" id="ARBA00023180"/>
    </source>
</evidence>
<dbReference type="SMART" id="SM00780">
    <property type="entry name" value="PIG-X"/>
    <property type="match status" value="1"/>
</dbReference>
<evidence type="ECO:0000256" key="6">
    <source>
        <dbReference type="ARBA" id="ARBA00022824"/>
    </source>
</evidence>
<reference evidence="11 12" key="1">
    <citation type="journal article" date="2014" name="PLoS ONE">
        <title>Global Analysis of Gene Expression Profiles in Physic Nut (Jatropha curcas L.) Seedlings Exposed to Salt Stress.</title>
        <authorList>
            <person name="Zhang L."/>
            <person name="Zhang C."/>
            <person name="Wu P."/>
            <person name="Chen Y."/>
            <person name="Li M."/>
            <person name="Jiang H."/>
            <person name="Wu G."/>
        </authorList>
    </citation>
    <scope>NUCLEOTIDE SEQUENCE [LARGE SCALE GENOMIC DNA]</scope>
    <source>
        <strain evidence="12">cv. GZQX0401</strain>
        <tissue evidence="11">Young leaves</tissue>
    </source>
</reference>
<dbReference type="InterPro" id="IPR040039">
    <property type="entry name" value="PIGX"/>
</dbReference>
<evidence type="ECO:0000256" key="7">
    <source>
        <dbReference type="ARBA" id="ARBA00022989"/>
    </source>
</evidence>
<evidence type="ECO:0000256" key="3">
    <source>
        <dbReference type="ARBA" id="ARBA00010345"/>
    </source>
</evidence>
<evidence type="ECO:0000313" key="11">
    <source>
        <dbReference type="EMBL" id="KDP30374.1"/>
    </source>
</evidence>